<organism evidence="1 2">
    <name type="scientific">Rhodococcus qingshengii</name>
    <dbReference type="NCBI Taxonomy" id="334542"/>
    <lineage>
        <taxon>Bacteria</taxon>
        <taxon>Bacillati</taxon>
        <taxon>Actinomycetota</taxon>
        <taxon>Actinomycetes</taxon>
        <taxon>Mycobacteriales</taxon>
        <taxon>Nocardiaceae</taxon>
        <taxon>Rhodococcus</taxon>
        <taxon>Rhodococcus erythropolis group</taxon>
    </lineage>
</organism>
<dbReference type="AlphaFoldDB" id="A0AAW6LZT2"/>
<dbReference type="Proteomes" id="UP001217325">
    <property type="component" value="Unassembled WGS sequence"/>
</dbReference>
<evidence type="ECO:0008006" key="3">
    <source>
        <dbReference type="Google" id="ProtNLM"/>
    </source>
</evidence>
<evidence type="ECO:0000313" key="1">
    <source>
        <dbReference type="EMBL" id="MDE8649838.1"/>
    </source>
</evidence>
<gene>
    <name evidence="1" type="ORF">PXH69_33230</name>
</gene>
<name>A0AAW6LZT2_RHOSG</name>
<dbReference type="RefSeq" id="WP_076949309.1">
    <property type="nucleotide sequence ID" value="NZ_CP077418.1"/>
</dbReference>
<proteinExistence type="predicted"/>
<comment type="caution">
    <text evidence="1">The sequence shown here is derived from an EMBL/GenBank/DDBJ whole genome shotgun (WGS) entry which is preliminary data.</text>
</comment>
<sequence>MASGQVPISHEGVNRFPQSRRVNYFRQLLVSSGTLPPIDVRLNEFEIYAKSFLAALPPSNAAILGRYHRWHVLRRLRQQSTLEPLSQAVLDKRRGDLRAFSAFLSWIDAQGVSLATANQGHLDYFVANVGTGNNALSAFVSWACANGHAFGIEVPINKRFSPAAAMSADELWQAVDHLLVDETIEMAARVAGLFILLYAQPLAACVRLRRSDVVLTDQGVAVRFASEPIQLPDSVAQLVRRYLEMPSGRAIYRNSETNWLFGGLLPSSRVTAAHLGRIVSGAGVPPRLAKEAAMRQLATSLPARVVADAIGVSVGTASRWSRMSGGTWNDYPGLR</sequence>
<reference evidence="1" key="1">
    <citation type="submission" date="2023-02" db="EMBL/GenBank/DDBJ databases">
        <title>A novel hydrolase synthesized by Rhodococcus erythropolis HQ is responsible for the detoxification of Zearalenone.</title>
        <authorList>
            <person name="Hu J."/>
            <person name="Xu J."/>
        </authorList>
    </citation>
    <scope>NUCLEOTIDE SEQUENCE</scope>
    <source>
        <strain evidence="1">HQ</strain>
    </source>
</reference>
<dbReference type="EMBL" id="JARDXE010000034">
    <property type="protein sequence ID" value="MDE8649838.1"/>
    <property type="molecule type" value="Genomic_DNA"/>
</dbReference>
<accession>A0AAW6LZT2</accession>
<evidence type="ECO:0000313" key="2">
    <source>
        <dbReference type="Proteomes" id="UP001217325"/>
    </source>
</evidence>
<protein>
    <recommendedName>
        <fullName evidence="3">Site-specific integrase</fullName>
    </recommendedName>
</protein>